<evidence type="ECO:0000256" key="6">
    <source>
        <dbReference type="ARBA" id="ARBA00023211"/>
    </source>
</evidence>
<evidence type="ECO:0000256" key="7">
    <source>
        <dbReference type="SAM" id="MobiDB-lite"/>
    </source>
</evidence>
<feature type="region of interest" description="Disordered" evidence="7">
    <location>
        <begin position="53"/>
        <end position="78"/>
    </location>
</feature>
<evidence type="ECO:0000313" key="10">
    <source>
        <dbReference type="Proteomes" id="UP000321749"/>
    </source>
</evidence>
<evidence type="ECO:0000256" key="3">
    <source>
        <dbReference type="ARBA" id="ARBA00022723"/>
    </source>
</evidence>
<dbReference type="InterPro" id="IPR050501">
    <property type="entry name" value="ICDH/IPMDH"/>
</dbReference>
<comment type="cofactor">
    <cofactor evidence="1">
        <name>Mn(2+)</name>
        <dbReference type="ChEBI" id="CHEBI:29035"/>
    </cofactor>
</comment>
<dbReference type="GO" id="GO:0046872">
    <property type="term" value="F:metal ion binding"/>
    <property type="evidence" value="ECO:0007669"/>
    <property type="project" value="UniProtKB-KW"/>
</dbReference>
<evidence type="ECO:0000256" key="4">
    <source>
        <dbReference type="ARBA" id="ARBA00023002"/>
    </source>
</evidence>
<keyword evidence="5" id="KW-0520">NAD</keyword>
<evidence type="ECO:0000256" key="1">
    <source>
        <dbReference type="ARBA" id="ARBA00001936"/>
    </source>
</evidence>
<dbReference type="PANTHER" id="PTHR43275">
    <property type="entry name" value="D-MALATE DEHYDROGENASE [DECARBOXYLATING]"/>
    <property type="match status" value="1"/>
</dbReference>
<sequence length="78" mass="8140">MFEPAHGSAPDIARRVLANPVGATWSASMMLDHLDHPEAATELMDAVGAHLRDGSSTHDMGETAGTTAFTKALPARLG</sequence>
<reference evidence="9 10" key="1">
    <citation type="submission" date="2019-07" db="EMBL/GenBank/DDBJ databases">
        <title>Whole genome shotgun sequence of Agrococcus baldri NBRC 103055.</title>
        <authorList>
            <person name="Hosoyama A."/>
            <person name="Uohara A."/>
            <person name="Ohji S."/>
            <person name="Ichikawa N."/>
        </authorList>
    </citation>
    <scope>NUCLEOTIDE SEQUENCE [LARGE SCALE GENOMIC DNA]</scope>
    <source>
        <strain evidence="9 10">NBRC 103055</strain>
    </source>
</reference>
<dbReference type="Proteomes" id="UP000321749">
    <property type="component" value="Unassembled WGS sequence"/>
</dbReference>
<keyword evidence="6" id="KW-0464">Manganese</keyword>
<dbReference type="InterPro" id="IPR024084">
    <property type="entry name" value="IsoPropMal-DH-like_dom"/>
</dbReference>
<proteinExistence type="predicted"/>
<dbReference type="SUPFAM" id="SSF53659">
    <property type="entry name" value="Isocitrate/Isopropylmalate dehydrogenase-like"/>
    <property type="match status" value="1"/>
</dbReference>
<evidence type="ECO:0000313" key="9">
    <source>
        <dbReference type="EMBL" id="GEK81356.1"/>
    </source>
</evidence>
<comment type="caution">
    <text evidence="9">The sequence shown here is derived from an EMBL/GenBank/DDBJ whole genome shotgun (WGS) entry which is preliminary data.</text>
</comment>
<protein>
    <recommendedName>
        <fullName evidence="8">Isopropylmalate dehydrogenase-like domain-containing protein</fullName>
    </recommendedName>
</protein>
<organism evidence="9 10">
    <name type="scientific">Agrococcus baldri</name>
    <dbReference type="NCBI Taxonomy" id="153730"/>
    <lineage>
        <taxon>Bacteria</taxon>
        <taxon>Bacillati</taxon>
        <taxon>Actinomycetota</taxon>
        <taxon>Actinomycetes</taxon>
        <taxon>Micrococcales</taxon>
        <taxon>Microbacteriaceae</taxon>
        <taxon>Agrococcus</taxon>
    </lineage>
</organism>
<name>A0AA87RJI5_9MICO</name>
<dbReference type="GO" id="GO:0016491">
    <property type="term" value="F:oxidoreductase activity"/>
    <property type="evidence" value="ECO:0007669"/>
    <property type="project" value="UniProtKB-KW"/>
</dbReference>
<dbReference type="AlphaFoldDB" id="A0AA87RJI5"/>
<evidence type="ECO:0000259" key="8">
    <source>
        <dbReference type="Pfam" id="PF00180"/>
    </source>
</evidence>
<accession>A0AA87RJI5</accession>
<feature type="domain" description="Isopropylmalate dehydrogenase-like" evidence="8">
    <location>
        <begin position="1"/>
        <end position="72"/>
    </location>
</feature>
<evidence type="ECO:0000256" key="2">
    <source>
        <dbReference type="ARBA" id="ARBA00001946"/>
    </source>
</evidence>
<keyword evidence="10" id="KW-1185">Reference proteome</keyword>
<dbReference type="Gene3D" id="3.40.718.10">
    <property type="entry name" value="Isopropylmalate Dehydrogenase"/>
    <property type="match status" value="1"/>
</dbReference>
<dbReference type="EMBL" id="BJUU01000025">
    <property type="protein sequence ID" value="GEK81356.1"/>
    <property type="molecule type" value="Genomic_DNA"/>
</dbReference>
<keyword evidence="4" id="KW-0560">Oxidoreductase</keyword>
<gene>
    <name evidence="9" type="ORF">ABA31_27070</name>
</gene>
<comment type="cofactor">
    <cofactor evidence="2">
        <name>Mg(2+)</name>
        <dbReference type="ChEBI" id="CHEBI:18420"/>
    </cofactor>
</comment>
<dbReference type="Pfam" id="PF00180">
    <property type="entry name" value="Iso_dh"/>
    <property type="match status" value="1"/>
</dbReference>
<dbReference type="PANTHER" id="PTHR43275:SF1">
    <property type="entry name" value="D-MALATE DEHYDROGENASE [DECARBOXYLATING]"/>
    <property type="match status" value="1"/>
</dbReference>
<evidence type="ECO:0000256" key="5">
    <source>
        <dbReference type="ARBA" id="ARBA00023027"/>
    </source>
</evidence>
<keyword evidence="3" id="KW-0479">Metal-binding</keyword>